<evidence type="ECO:0000256" key="1">
    <source>
        <dbReference type="ARBA" id="ARBA00002442"/>
    </source>
</evidence>
<dbReference type="GO" id="GO:1903607">
    <property type="term" value="P:cytochrome c biosynthetic process"/>
    <property type="evidence" value="ECO:0007669"/>
    <property type="project" value="TreeGrafter"/>
</dbReference>
<dbReference type="PANTHER" id="PTHR37531">
    <property type="entry name" value="HEME EXPORTER PROTEIN D"/>
    <property type="match status" value="1"/>
</dbReference>
<dbReference type="AlphaFoldDB" id="R8B661"/>
<keyword evidence="9 12" id="KW-0201">Cytochrome c-type biogenesis</keyword>
<comment type="subcellular location">
    <subcellularLocation>
        <location evidence="2 12">Cell inner membrane</location>
        <topology evidence="2 12">Single-pass membrane protein</topology>
    </subcellularLocation>
</comment>
<dbReference type="GO" id="GO:0015886">
    <property type="term" value="P:heme transport"/>
    <property type="evidence" value="ECO:0007669"/>
    <property type="project" value="InterPro"/>
</dbReference>
<evidence type="ECO:0000256" key="9">
    <source>
        <dbReference type="ARBA" id="ARBA00022748"/>
    </source>
</evidence>
<dbReference type="PANTHER" id="PTHR37531:SF1">
    <property type="entry name" value="HEME EXPORTER PROTEIN D"/>
    <property type="match status" value="1"/>
</dbReference>
<evidence type="ECO:0000256" key="4">
    <source>
        <dbReference type="ARBA" id="ARBA00016461"/>
    </source>
</evidence>
<keyword evidence="15" id="KW-1185">Reference proteome</keyword>
<sequence>MAFDSLAAFIAMDGHGPYVWTCYGVFVLLLGGLVFWSLRQRRQVIAAQRRELSRATASGTAAGQNAPAASFTRVKVSQD</sequence>
<keyword evidence="6 12" id="KW-1003">Cell membrane</keyword>
<evidence type="ECO:0000256" key="2">
    <source>
        <dbReference type="ARBA" id="ARBA00004377"/>
    </source>
</evidence>
<dbReference type="EMBL" id="ASAD01000002">
    <property type="protein sequence ID" value="EON94009.1"/>
    <property type="molecule type" value="Genomic_DNA"/>
</dbReference>
<dbReference type="STRING" id="1318628.MARLIPOL_00618"/>
<dbReference type="PATRIC" id="fig|1318628.3.peg.122"/>
<gene>
    <name evidence="14" type="ORF">MARLIPOL_00618</name>
</gene>
<name>R8B661_9GAMM</name>
<comment type="similarity">
    <text evidence="3 12">Belongs to the CcmD/CycX/HelD family.</text>
</comment>
<accession>R8B661</accession>
<dbReference type="InterPro" id="IPR052075">
    <property type="entry name" value="Heme_exporter_D"/>
</dbReference>
<dbReference type="GO" id="GO:0005886">
    <property type="term" value="C:plasma membrane"/>
    <property type="evidence" value="ECO:0007669"/>
    <property type="project" value="UniProtKB-SubCell"/>
</dbReference>
<keyword evidence="11 12" id="KW-0472">Membrane</keyword>
<protein>
    <recommendedName>
        <fullName evidence="4 12">Heme exporter protein D</fullName>
    </recommendedName>
</protein>
<evidence type="ECO:0000256" key="5">
    <source>
        <dbReference type="ARBA" id="ARBA00022448"/>
    </source>
</evidence>
<dbReference type="NCBIfam" id="TIGR03141">
    <property type="entry name" value="cytochro_ccmD"/>
    <property type="match status" value="1"/>
</dbReference>
<comment type="caution">
    <text evidence="14">The sequence shown here is derived from an EMBL/GenBank/DDBJ whole genome shotgun (WGS) entry which is preliminary data.</text>
</comment>
<evidence type="ECO:0000256" key="13">
    <source>
        <dbReference type="SAM" id="MobiDB-lite"/>
    </source>
</evidence>
<keyword evidence="8 12" id="KW-0812">Transmembrane</keyword>
<organism evidence="14 15">
    <name type="scientific">Marinobacter lipolyticus SM19</name>
    <dbReference type="NCBI Taxonomy" id="1318628"/>
    <lineage>
        <taxon>Bacteria</taxon>
        <taxon>Pseudomonadati</taxon>
        <taxon>Pseudomonadota</taxon>
        <taxon>Gammaproteobacteria</taxon>
        <taxon>Pseudomonadales</taxon>
        <taxon>Marinobacteraceae</taxon>
        <taxon>Marinobacter</taxon>
    </lineage>
</organism>
<dbReference type="RefSeq" id="WP_012136108.1">
    <property type="nucleotide sequence ID" value="NZ_KE007306.1"/>
</dbReference>
<evidence type="ECO:0000256" key="11">
    <source>
        <dbReference type="ARBA" id="ARBA00023136"/>
    </source>
</evidence>
<evidence type="ECO:0000256" key="10">
    <source>
        <dbReference type="ARBA" id="ARBA00022989"/>
    </source>
</evidence>
<evidence type="ECO:0000256" key="6">
    <source>
        <dbReference type="ARBA" id="ARBA00022475"/>
    </source>
</evidence>
<dbReference type="HOGENOM" id="CLU_180892_4_0_6"/>
<evidence type="ECO:0000313" key="15">
    <source>
        <dbReference type="Proteomes" id="UP000016540"/>
    </source>
</evidence>
<evidence type="ECO:0000256" key="7">
    <source>
        <dbReference type="ARBA" id="ARBA00022519"/>
    </source>
</evidence>
<dbReference type="GO" id="GO:0017004">
    <property type="term" value="P:cytochrome complex assembly"/>
    <property type="evidence" value="ECO:0007669"/>
    <property type="project" value="UniProtKB-KW"/>
</dbReference>
<feature type="transmembrane region" description="Helical" evidence="12">
    <location>
        <begin position="18"/>
        <end position="38"/>
    </location>
</feature>
<evidence type="ECO:0000256" key="3">
    <source>
        <dbReference type="ARBA" id="ARBA00008741"/>
    </source>
</evidence>
<keyword evidence="5 12" id="KW-0813">Transport</keyword>
<evidence type="ECO:0000313" key="14">
    <source>
        <dbReference type="EMBL" id="EON94009.1"/>
    </source>
</evidence>
<dbReference type="eggNOG" id="COG3114">
    <property type="taxonomic scope" value="Bacteria"/>
</dbReference>
<dbReference type="InterPro" id="IPR007078">
    <property type="entry name" value="Haem_export_protD_CcmD"/>
</dbReference>
<evidence type="ECO:0000256" key="12">
    <source>
        <dbReference type="RuleBase" id="RU363101"/>
    </source>
</evidence>
<feature type="region of interest" description="Disordered" evidence="13">
    <location>
        <begin position="55"/>
        <end position="79"/>
    </location>
</feature>
<keyword evidence="7 12" id="KW-0997">Cell inner membrane</keyword>
<reference evidence="14 15" key="1">
    <citation type="journal article" date="2013" name="Genome Announc.">
        <title>Draft Genome Sequence of the Moderately Halophilic Bacterium Marinobacter lipolyticus Strain SM19.</title>
        <authorList>
            <person name="Papke R.T."/>
            <person name="de la Haba R.R."/>
            <person name="Infante-Dominguez C."/>
            <person name="Perez D."/>
            <person name="Sanchez-Porro C."/>
            <person name="Lapierre P."/>
            <person name="Ventosa A."/>
        </authorList>
    </citation>
    <scope>NUCLEOTIDE SEQUENCE [LARGE SCALE GENOMIC DNA]</scope>
    <source>
        <strain evidence="14 15">SM19</strain>
    </source>
</reference>
<comment type="function">
    <text evidence="1 12">Required for the export of heme to the periplasm for the biogenesis of c-type cytochromes.</text>
</comment>
<evidence type="ECO:0000256" key="8">
    <source>
        <dbReference type="ARBA" id="ARBA00022692"/>
    </source>
</evidence>
<dbReference type="Proteomes" id="UP000016540">
    <property type="component" value="Unassembled WGS sequence"/>
</dbReference>
<keyword evidence="10 12" id="KW-1133">Transmembrane helix</keyword>
<dbReference type="Pfam" id="PF04995">
    <property type="entry name" value="CcmD"/>
    <property type="match status" value="1"/>
</dbReference>
<proteinExistence type="inferred from homology"/>